<dbReference type="RefSeq" id="WP_307427579.1">
    <property type="nucleotide sequence ID" value="NZ_JAUSVK010000001.1"/>
</dbReference>
<dbReference type="Proteomes" id="UP001237448">
    <property type="component" value="Unassembled WGS sequence"/>
</dbReference>
<accession>A0ABU0FFK9</accession>
<dbReference type="EMBL" id="JAUSVK010000001">
    <property type="protein sequence ID" value="MDQ0392924.1"/>
    <property type="molecule type" value="Genomic_DNA"/>
</dbReference>
<dbReference type="SUPFAM" id="SSF53187">
    <property type="entry name" value="Zn-dependent exopeptidases"/>
    <property type="match status" value="1"/>
</dbReference>
<comment type="caution">
    <text evidence="1">The sequence shown here is derived from an EMBL/GenBank/DDBJ whole genome shotgun (WGS) entry which is preliminary data.</text>
</comment>
<evidence type="ECO:0000313" key="2">
    <source>
        <dbReference type="Proteomes" id="UP001237448"/>
    </source>
</evidence>
<name>A0ABU0FFK9_9HYPH</name>
<sequence length="405" mass="42226">MVPIHSPFAAPPDGRHVDGLAARIEAIRPAVDAHITAERVARYLVAIAETPAPSTAASAMRVPVLRELLRADGVRPGEGLILDPNFANTASTVILTGPGRAAKPLWYFAHLDTISYLLLPFDGSRFPLVPFCYHLVRSGSRAARVYRFDLREGRHVAIAEGLLESEDQMPFFRPADGSPALQAGDRVVLVAECRPGPGGQWTGHFDNAGAVAALAVAAPVLAQAGVDALLAFPDEEEGPTGTGSQVMGRGGSRIVSLLPAPDLAVVADMQQAGGGTGAENPLPGPENSTRLGEGAVLSEFSSLARGAVTPPALYALARHLAGLLPAAGVKVQESNNAYTSRSDDVSVILKTPNILLLGFPGFDRHFDSAVPRAALSDIVDLSKALVYTSLLQPIARAFNAGGGGL</sequence>
<dbReference type="Gene3D" id="3.40.630.10">
    <property type="entry name" value="Zn peptidases"/>
    <property type="match status" value="1"/>
</dbReference>
<proteinExistence type="predicted"/>
<evidence type="ECO:0008006" key="3">
    <source>
        <dbReference type="Google" id="ProtNLM"/>
    </source>
</evidence>
<keyword evidence="2" id="KW-1185">Reference proteome</keyword>
<evidence type="ECO:0000313" key="1">
    <source>
        <dbReference type="EMBL" id="MDQ0392924.1"/>
    </source>
</evidence>
<gene>
    <name evidence="1" type="ORF">J3R73_002716</name>
</gene>
<organism evidence="1 2">
    <name type="scientific">Labrys monachus</name>
    <dbReference type="NCBI Taxonomy" id="217067"/>
    <lineage>
        <taxon>Bacteria</taxon>
        <taxon>Pseudomonadati</taxon>
        <taxon>Pseudomonadota</taxon>
        <taxon>Alphaproteobacteria</taxon>
        <taxon>Hyphomicrobiales</taxon>
        <taxon>Xanthobacteraceae</taxon>
        <taxon>Labrys</taxon>
    </lineage>
</organism>
<reference evidence="1 2" key="1">
    <citation type="submission" date="2023-07" db="EMBL/GenBank/DDBJ databases">
        <title>Genomic Encyclopedia of Type Strains, Phase IV (KMG-IV): sequencing the most valuable type-strain genomes for metagenomic binning, comparative biology and taxonomic classification.</title>
        <authorList>
            <person name="Goeker M."/>
        </authorList>
    </citation>
    <scope>NUCLEOTIDE SEQUENCE [LARGE SCALE GENOMIC DNA]</scope>
    <source>
        <strain evidence="1 2">DSM 5896</strain>
    </source>
</reference>
<protein>
    <recommendedName>
        <fullName evidence="3">M20/M25/M40 family metallo-hydrolase</fullName>
    </recommendedName>
</protein>